<accession>A0A0K9NIB6</accession>
<dbReference type="InterPro" id="IPR002885">
    <property type="entry name" value="PPR_rpt"/>
</dbReference>
<dbReference type="NCBIfam" id="TIGR00756">
    <property type="entry name" value="PPR"/>
    <property type="match status" value="3"/>
</dbReference>
<dbReference type="InterPro" id="IPR046848">
    <property type="entry name" value="E_motif"/>
</dbReference>
<dbReference type="Gene3D" id="1.25.40.10">
    <property type="entry name" value="Tetratricopeptide repeat domain"/>
    <property type="match status" value="2"/>
</dbReference>
<dbReference type="STRING" id="29655.A0A0K9NIB6"/>
<dbReference type="GO" id="GO:0009451">
    <property type="term" value="P:RNA modification"/>
    <property type="evidence" value="ECO:0007669"/>
    <property type="project" value="InterPro"/>
</dbReference>
<dbReference type="PANTHER" id="PTHR47926:SF460">
    <property type="entry name" value="OS01G0815900 PROTEIN"/>
    <property type="match status" value="1"/>
</dbReference>
<name>A0A0K9NIB6_ZOSMR</name>
<dbReference type="FunFam" id="1.25.40.10:FF:001213">
    <property type="entry name" value="Pentatricopeptide repeat-containing protein, mitochondrial"/>
    <property type="match status" value="1"/>
</dbReference>
<dbReference type="InterPro" id="IPR046960">
    <property type="entry name" value="PPR_At4g14850-like_plant"/>
</dbReference>
<dbReference type="PROSITE" id="PS51375">
    <property type="entry name" value="PPR"/>
    <property type="match status" value="2"/>
</dbReference>
<evidence type="ECO:0000313" key="3">
    <source>
        <dbReference type="EMBL" id="KMZ56511.1"/>
    </source>
</evidence>
<dbReference type="Pfam" id="PF01535">
    <property type="entry name" value="PPR"/>
    <property type="match status" value="7"/>
</dbReference>
<proteinExistence type="predicted"/>
<comment type="caution">
    <text evidence="3">The sequence shown here is derived from an EMBL/GenBank/DDBJ whole genome shotgun (WGS) entry which is preliminary data.</text>
</comment>
<feature type="repeat" description="PPR" evidence="2">
    <location>
        <begin position="149"/>
        <end position="183"/>
    </location>
</feature>
<evidence type="ECO:0000313" key="4">
    <source>
        <dbReference type="Proteomes" id="UP000036987"/>
    </source>
</evidence>
<protein>
    <submittedName>
        <fullName evidence="3">Pentatricopeptide repeat-containing protein</fullName>
    </submittedName>
</protein>
<dbReference type="AlphaFoldDB" id="A0A0K9NIB6"/>
<dbReference type="PANTHER" id="PTHR47926">
    <property type="entry name" value="PENTATRICOPEPTIDE REPEAT-CONTAINING PROTEIN"/>
    <property type="match status" value="1"/>
</dbReference>
<dbReference type="OMA" id="MSNIFCG"/>
<dbReference type="Pfam" id="PF20431">
    <property type="entry name" value="E_motif"/>
    <property type="match status" value="1"/>
</dbReference>
<keyword evidence="4" id="KW-1185">Reference proteome</keyword>
<dbReference type="EMBL" id="LFYR01002171">
    <property type="protein sequence ID" value="KMZ56511.1"/>
    <property type="molecule type" value="Genomic_DNA"/>
</dbReference>
<dbReference type="InterPro" id="IPR011990">
    <property type="entry name" value="TPR-like_helical_dom_sf"/>
</dbReference>
<keyword evidence="1" id="KW-0677">Repeat</keyword>
<organism evidence="3 4">
    <name type="scientific">Zostera marina</name>
    <name type="common">Eelgrass</name>
    <dbReference type="NCBI Taxonomy" id="29655"/>
    <lineage>
        <taxon>Eukaryota</taxon>
        <taxon>Viridiplantae</taxon>
        <taxon>Streptophyta</taxon>
        <taxon>Embryophyta</taxon>
        <taxon>Tracheophyta</taxon>
        <taxon>Spermatophyta</taxon>
        <taxon>Magnoliopsida</taxon>
        <taxon>Liliopsida</taxon>
        <taxon>Zosteraceae</taxon>
        <taxon>Zostera</taxon>
    </lineage>
</organism>
<evidence type="ECO:0000256" key="1">
    <source>
        <dbReference type="ARBA" id="ARBA00022737"/>
    </source>
</evidence>
<dbReference type="OrthoDB" id="185373at2759"/>
<reference evidence="4" key="1">
    <citation type="journal article" date="2016" name="Nature">
        <title>The genome of the seagrass Zostera marina reveals angiosperm adaptation to the sea.</title>
        <authorList>
            <person name="Olsen J.L."/>
            <person name="Rouze P."/>
            <person name="Verhelst B."/>
            <person name="Lin Y.-C."/>
            <person name="Bayer T."/>
            <person name="Collen J."/>
            <person name="Dattolo E."/>
            <person name="De Paoli E."/>
            <person name="Dittami S."/>
            <person name="Maumus F."/>
            <person name="Michel G."/>
            <person name="Kersting A."/>
            <person name="Lauritano C."/>
            <person name="Lohaus R."/>
            <person name="Toepel M."/>
            <person name="Tonon T."/>
            <person name="Vanneste K."/>
            <person name="Amirebrahimi M."/>
            <person name="Brakel J."/>
            <person name="Bostroem C."/>
            <person name="Chovatia M."/>
            <person name="Grimwood J."/>
            <person name="Jenkins J.W."/>
            <person name="Jueterbock A."/>
            <person name="Mraz A."/>
            <person name="Stam W.T."/>
            <person name="Tice H."/>
            <person name="Bornberg-Bauer E."/>
            <person name="Green P.J."/>
            <person name="Pearson G.A."/>
            <person name="Procaccini G."/>
            <person name="Duarte C.M."/>
            <person name="Schmutz J."/>
            <person name="Reusch T.B.H."/>
            <person name="Van de Peer Y."/>
        </authorList>
    </citation>
    <scope>NUCLEOTIDE SEQUENCE [LARGE SCALE GENOMIC DNA]</scope>
    <source>
        <strain evidence="4">cv. Finnish</strain>
    </source>
</reference>
<dbReference type="GO" id="GO:0003723">
    <property type="term" value="F:RNA binding"/>
    <property type="evidence" value="ECO:0007669"/>
    <property type="project" value="InterPro"/>
</dbReference>
<gene>
    <name evidence="3" type="ORF">ZOSMA_94G00360</name>
</gene>
<sequence length="474" mass="53087">MSAQSHLLNKLLSFLIRHQFQCIPTLQIHAQLLTTGSFLHNNAGHRTSLMIFNTLLRHYSLGCHPQHAIHLYNCSSLQLSTDSFTFSFLLKACANMLCAQGGIQFHGLTKKNGWESNNVYVQTALVNMYSECGYLPEALKVFKEMTVRNSVTWNAMITGLTKWGDVDSARWVFNKMPSPNVVSWTGMVDGFTRAGKPEMGLDFFRKMFVYTFRPTEVTVLAVIPAISNLRDLDVADSVHGYSRKVGIDSVDVRIPNSLIDMYARCGSIPKSLQLFREIEQDNRANIVSWTSIISAYAMHGLSKQAVDLFRKLEKEHEKRGNIKPNGITILSVLNACSHGGLVEEGLEIFSSTLDKYGVQLETKHHGCIVDMLGRAGRLEEAEKVILGMNVDGVNVVLWRTLMGCCNVHGDVEMGERVMKKIMELEKGYGGDYVILSNVLTSVGRFRDAQRIREHIDDRQLLKIPGRSSVAVSLL</sequence>
<feature type="repeat" description="PPR" evidence="2">
    <location>
        <begin position="285"/>
        <end position="319"/>
    </location>
</feature>
<evidence type="ECO:0000256" key="2">
    <source>
        <dbReference type="PROSITE-ProRule" id="PRU00708"/>
    </source>
</evidence>
<dbReference type="Proteomes" id="UP000036987">
    <property type="component" value="Unassembled WGS sequence"/>
</dbReference>